<dbReference type="GeneID" id="28734623"/>
<dbReference type="InterPro" id="IPR012913">
    <property type="entry name" value="OS9-like_dom"/>
</dbReference>
<dbReference type="RefSeq" id="XP_018004870.1">
    <property type="nucleotide sequence ID" value="XM_018142743.1"/>
</dbReference>
<dbReference type="GO" id="GO:0030968">
    <property type="term" value="P:endoplasmic reticulum unfolded protein response"/>
    <property type="evidence" value="ECO:0007669"/>
    <property type="project" value="UniProtKB-UniRule"/>
</dbReference>
<dbReference type="OrthoDB" id="448954at2759"/>
<dbReference type="InterPro" id="IPR044865">
    <property type="entry name" value="MRH_dom"/>
</dbReference>
<evidence type="ECO:0000259" key="10">
    <source>
        <dbReference type="PROSITE" id="PS51914"/>
    </source>
</evidence>
<dbReference type="PANTHER" id="PTHR15414">
    <property type="entry name" value="OS-9-RELATED"/>
    <property type="match status" value="1"/>
</dbReference>
<feature type="signal peptide" evidence="9">
    <location>
        <begin position="1"/>
        <end position="18"/>
    </location>
</feature>
<keyword evidence="5 7" id="KW-0256">Endoplasmic reticulum</keyword>
<dbReference type="InterPro" id="IPR009011">
    <property type="entry name" value="Man6P_isomerase_rcpt-bd_dom_sf"/>
</dbReference>
<dbReference type="GO" id="GO:0005788">
    <property type="term" value="C:endoplasmic reticulum lumen"/>
    <property type="evidence" value="ECO:0007669"/>
    <property type="project" value="UniProtKB-UniRule"/>
</dbReference>
<reference evidence="11 12" key="1">
    <citation type="submission" date="2015-06" db="EMBL/GenBank/DDBJ databases">
        <title>Draft genome of the ant-associated black yeast Phialophora attae CBS 131958.</title>
        <authorList>
            <person name="Moreno L.F."/>
            <person name="Stielow B.J."/>
            <person name="de Hoog S."/>
            <person name="Vicente V.A."/>
            <person name="Weiss V.A."/>
            <person name="de Vries M."/>
            <person name="Cruz L.M."/>
            <person name="Souza E.M."/>
        </authorList>
    </citation>
    <scope>NUCLEOTIDE SEQUENCE [LARGE SCALE GENOMIC DNA]</scope>
    <source>
        <strain evidence="11 12">CBS 131958</strain>
    </source>
</reference>
<feature type="domain" description="MRH" evidence="10">
    <location>
        <begin position="138"/>
        <end position="277"/>
    </location>
</feature>
<dbReference type="Pfam" id="PF07915">
    <property type="entry name" value="PRKCSH"/>
    <property type="match status" value="1"/>
</dbReference>
<dbReference type="InterPro" id="IPR045149">
    <property type="entry name" value="OS-9-like"/>
</dbReference>
<sequence>MLPLLFVLLGACAPSAASETSFSVTDDLFAYPQYQIEHSDDYILFEDALDLLDSIKVASLAHSGSDVRVVREDEAFDDDVAEYAMLTLHNSPYLCSIPRVSRAVANETQPTASEEDKQKELARAADKGRELLSGMQSNQCLFYSTGWWTYSFCYNQEVRQFHALSMGQMGGRTWPPQQDPTTPAFVLGKVDAETKDPATPKQDSQTAVSTELQTKAETSYLVQKLAGGTNCDLTGKDRKVEIEFHCNPQLTDRIGWIKEVSTCSYLMVVYTPRLCSDVAFMPPKDSNAYPIRCSRILHESEVSEWEAEREAEEAAATQLVQQDAETPLFLGNVHVGGMKYFKDGKKLEPGRIVLTPDERAETIMMQKDGKVSSISNAELKKLELEPGDIEKFRKQLEKLAGAKDWKIERTDDINGQVQLRGVVSEDEKKSSREEDTDDPATDIGSDGELEGSEEVFKEDL</sequence>
<feature type="chain" id="PRO_5005879540" description="Endoplasmic reticulum lectin" evidence="9">
    <location>
        <begin position="19"/>
        <end position="460"/>
    </location>
</feature>
<protein>
    <recommendedName>
        <fullName evidence="7">Endoplasmic reticulum lectin</fullName>
    </recommendedName>
    <alternativeName>
        <fullName evidence="7">Protein OS-9 homolog</fullName>
    </alternativeName>
</protein>
<dbReference type="GO" id="GO:0030970">
    <property type="term" value="P:retrograde protein transport, ER to cytosol"/>
    <property type="evidence" value="ECO:0007669"/>
    <property type="project" value="TreeGrafter"/>
</dbReference>
<evidence type="ECO:0000256" key="2">
    <source>
        <dbReference type="ARBA" id="ARBA00009918"/>
    </source>
</evidence>
<name>A0A0N1P371_9EURO</name>
<keyword evidence="6" id="KW-1015">Disulfide bond</keyword>
<feature type="compositionally biased region" description="Basic and acidic residues" evidence="8">
    <location>
        <begin position="423"/>
        <end position="433"/>
    </location>
</feature>
<proteinExistence type="inferred from homology"/>
<dbReference type="VEuPathDB" id="FungiDB:AB675_2748"/>
<evidence type="ECO:0000256" key="8">
    <source>
        <dbReference type="SAM" id="MobiDB-lite"/>
    </source>
</evidence>
<evidence type="ECO:0000256" key="4">
    <source>
        <dbReference type="ARBA" id="ARBA00022734"/>
    </source>
</evidence>
<dbReference type="GO" id="GO:0005789">
    <property type="term" value="C:endoplasmic reticulum membrane"/>
    <property type="evidence" value="ECO:0007669"/>
    <property type="project" value="UniProtKB-SubCell"/>
</dbReference>
<comment type="subcellular location">
    <subcellularLocation>
        <location evidence="1 7">Endoplasmic reticulum membrane</location>
        <topology evidence="1 7">Peripheral membrane protein</topology>
        <orientation evidence="1 7">Lumenal side</orientation>
    </subcellularLocation>
</comment>
<feature type="compositionally biased region" description="Acidic residues" evidence="8">
    <location>
        <begin position="434"/>
        <end position="453"/>
    </location>
</feature>
<dbReference type="STRING" id="1664694.A0A0N1P371"/>
<gene>
    <name evidence="11" type="ORF">AB675_2748</name>
</gene>
<keyword evidence="4 7" id="KW-0430">Lectin</keyword>
<dbReference type="EMBL" id="LFJN01000002">
    <property type="protein sequence ID" value="KPI44907.1"/>
    <property type="molecule type" value="Genomic_DNA"/>
</dbReference>
<evidence type="ECO:0000256" key="1">
    <source>
        <dbReference type="ARBA" id="ARBA00004367"/>
    </source>
</evidence>
<dbReference type="PANTHER" id="PTHR15414:SF0">
    <property type="entry name" value="ENDOPLASMIC RETICULUM LECTIN 1"/>
    <property type="match status" value="1"/>
</dbReference>
<feature type="region of interest" description="Disordered" evidence="8">
    <location>
        <begin position="418"/>
        <end position="460"/>
    </location>
</feature>
<accession>A0A0N1P371</accession>
<comment type="function">
    <text evidence="7">Lectin involved in the quality control of the secretory pathway. As a member of the endoplasmic reticulum-associated degradation lumenal (ERAD-L) surveillance system, targets misfolded endoplasmic reticulum lumenal glycoproteins for degradation.</text>
</comment>
<organism evidence="11 12">
    <name type="scientific">Cyphellophora attinorum</name>
    <dbReference type="NCBI Taxonomy" id="1664694"/>
    <lineage>
        <taxon>Eukaryota</taxon>
        <taxon>Fungi</taxon>
        <taxon>Dikarya</taxon>
        <taxon>Ascomycota</taxon>
        <taxon>Pezizomycotina</taxon>
        <taxon>Eurotiomycetes</taxon>
        <taxon>Chaetothyriomycetidae</taxon>
        <taxon>Chaetothyriales</taxon>
        <taxon>Cyphellophoraceae</taxon>
        <taxon>Cyphellophora</taxon>
    </lineage>
</organism>
<evidence type="ECO:0000256" key="3">
    <source>
        <dbReference type="ARBA" id="ARBA00022729"/>
    </source>
</evidence>
<dbReference type="AlphaFoldDB" id="A0A0N1P371"/>
<evidence type="ECO:0000256" key="5">
    <source>
        <dbReference type="ARBA" id="ARBA00022824"/>
    </source>
</evidence>
<evidence type="ECO:0000256" key="7">
    <source>
        <dbReference type="RuleBase" id="RU369099"/>
    </source>
</evidence>
<evidence type="ECO:0000256" key="6">
    <source>
        <dbReference type="ARBA" id="ARBA00023157"/>
    </source>
</evidence>
<keyword evidence="12" id="KW-1185">Reference proteome</keyword>
<dbReference type="Proteomes" id="UP000038010">
    <property type="component" value="Unassembled WGS sequence"/>
</dbReference>
<dbReference type="SUPFAM" id="SSF50911">
    <property type="entry name" value="Mannose 6-phosphate receptor domain"/>
    <property type="match status" value="1"/>
</dbReference>
<evidence type="ECO:0000313" key="12">
    <source>
        <dbReference type="Proteomes" id="UP000038010"/>
    </source>
</evidence>
<evidence type="ECO:0000256" key="9">
    <source>
        <dbReference type="SAM" id="SignalP"/>
    </source>
</evidence>
<dbReference type="PROSITE" id="PS51914">
    <property type="entry name" value="MRH"/>
    <property type="match status" value="1"/>
</dbReference>
<keyword evidence="7" id="KW-0472">Membrane</keyword>
<evidence type="ECO:0000313" key="11">
    <source>
        <dbReference type="EMBL" id="KPI44907.1"/>
    </source>
</evidence>
<dbReference type="Gene3D" id="2.70.130.10">
    <property type="entry name" value="Mannose-6-phosphate receptor binding domain"/>
    <property type="match status" value="1"/>
</dbReference>
<keyword evidence="3 9" id="KW-0732">Signal</keyword>
<comment type="similarity">
    <text evidence="2 7">Belongs to the OS-9 family.</text>
</comment>
<dbReference type="GO" id="GO:0030246">
    <property type="term" value="F:carbohydrate binding"/>
    <property type="evidence" value="ECO:0007669"/>
    <property type="project" value="UniProtKB-UniRule"/>
</dbReference>
<comment type="caution">
    <text evidence="11">The sequence shown here is derived from an EMBL/GenBank/DDBJ whole genome shotgun (WGS) entry which is preliminary data.</text>
</comment>